<dbReference type="Proteomes" id="UP000001542">
    <property type="component" value="Unassembled WGS sequence"/>
</dbReference>
<dbReference type="SMART" id="SM00355">
    <property type="entry name" value="ZnF_C2H2"/>
    <property type="match status" value="3"/>
</dbReference>
<keyword evidence="1" id="KW-0863">Zinc-finger</keyword>
<evidence type="ECO:0000313" key="4">
    <source>
        <dbReference type="EMBL" id="EAX91902.1"/>
    </source>
</evidence>
<reference evidence="4" key="1">
    <citation type="submission" date="2006-10" db="EMBL/GenBank/DDBJ databases">
        <authorList>
            <person name="Amadeo P."/>
            <person name="Zhao Q."/>
            <person name="Wortman J."/>
            <person name="Fraser-Liggett C."/>
            <person name="Carlton J."/>
        </authorList>
    </citation>
    <scope>NUCLEOTIDE SEQUENCE</scope>
    <source>
        <strain evidence="4">G3</strain>
    </source>
</reference>
<dbReference type="GO" id="GO:0016567">
    <property type="term" value="P:protein ubiquitination"/>
    <property type="evidence" value="ECO:0000318"/>
    <property type="project" value="GO_Central"/>
</dbReference>
<proteinExistence type="predicted"/>
<keyword evidence="1" id="KW-0479">Metal-binding</keyword>
<dbReference type="AlphaFoldDB" id="A2FT61"/>
<dbReference type="PROSITE" id="PS00028">
    <property type="entry name" value="ZINC_FINGER_C2H2_1"/>
    <property type="match status" value="2"/>
</dbReference>
<dbReference type="PANTHER" id="PTHR22938">
    <property type="entry name" value="ZINC FINGER PROTEIN 598"/>
    <property type="match status" value="1"/>
</dbReference>
<sequence length="425" mass="48974">MSSSSIPECDLCSEPIKIRVLQPCNHNNICLQCFIRFNRNYGENHCYFCQNPIEKTKEPIASTNITLSYEAARALNPKFHNQFNIFYTDDSILEALKSLFEFQCPECQLKLPTIELFSSHMKSHKMNVCSICFNSGRYPPEACPIFRKADFYEHLRQHPRCICCNQIFFDTMTLSTHMNQDHIRCKICADLNKVLWFKDANELGDHNKKENFVCTHGDCSANNLIAFSTRGELLIHLQKVHGERNREIDITRDFEGGKVVESPNEARDRAIQLNKKLMTRLNDCFKNDPQSIQKLRVYAKKLIDDAINCEEFYKNFSQICGDKKGLIFCDMIVSLPDARKRSELFRIHSRYTSPEPSKPPQKPKSIISLDQKQNKSPIIPRSPPQQHPTAVPQQVVPPKAQNSENQQSQGGGKKKKPKRIVISMF</sequence>
<dbReference type="Pfam" id="PF23202">
    <property type="entry name" value="PAH_ZNF598"/>
    <property type="match status" value="1"/>
</dbReference>
<dbReference type="InterPro" id="IPR013087">
    <property type="entry name" value="Znf_C2H2_type"/>
</dbReference>
<evidence type="ECO:0000256" key="2">
    <source>
        <dbReference type="SAM" id="MobiDB-lite"/>
    </source>
</evidence>
<gene>
    <name evidence="4" type="ORF">TVAG_326460</name>
</gene>
<keyword evidence="1" id="KW-0862">Zinc</keyword>
<dbReference type="PROSITE" id="PS50089">
    <property type="entry name" value="ZF_RING_2"/>
    <property type="match status" value="1"/>
</dbReference>
<feature type="domain" description="RING-type" evidence="3">
    <location>
        <begin position="9"/>
        <end position="50"/>
    </location>
</feature>
<dbReference type="InterPro" id="IPR001841">
    <property type="entry name" value="Znf_RING"/>
</dbReference>
<dbReference type="OrthoDB" id="40579at2759"/>
<dbReference type="GO" id="GO:0061630">
    <property type="term" value="F:ubiquitin protein ligase activity"/>
    <property type="evidence" value="ECO:0000318"/>
    <property type="project" value="GO_Central"/>
</dbReference>
<dbReference type="InterPro" id="IPR057634">
    <property type="entry name" value="PAH_ZNF598/HEL2"/>
</dbReference>
<dbReference type="VEuPathDB" id="TrichDB:TVAG_326460"/>
<dbReference type="RefSeq" id="XP_001304832.1">
    <property type="nucleotide sequence ID" value="XM_001304831.1"/>
</dbReference>
<evidence type="ECO:0000259" key="3">
    <source>
        <dbReference type="PROSITE" id="PS50089"/>
    </source>
</evidence>
<dbReference type="Pfam" id="PF13920">
    <property type="entry name" value="zf-C3HC4_3"/>
    <property type="match status" value="1"/>
</dbReference>
<dbReference type="InParanoid" id="A2FT61"/>
<name>A2FT61_TRIV3</name>
<protein>
    <submittedName>
        <fullName evidence="4">Zinc finger, C2H2 type family protein</fullName>
    </submittedName>
</protein>
<dbReference type="GO" id="GO:0008270">
    <property type="term" value="F:zinc ion binding"/>
    <property type="evidence" value="ECO:0007669"/>
    <property type="project" value="UniProtKB-KW"/>
</dbReference>
<dbReference type="InterPro" id="IPR013083">
    <property type="entry name" value="Znf_RING/FYVE/PHD"/>
</dbReference>
<evidence type="ECO:0000256" key="1">
    <source>
        <dbReference type="PROSITE-ProRule" id="PRU00175"/>
    </source>
</evidence>
<dbReference type="PANTHER" id="PTHR22938:SF0">
    <property type="entry name" value="E3 UBIQUITIN-PROTEIN LIGASE ZNF598"/>
    <property type="match status" value="1"/>
</dbReference>
<evidence type="ECO:0000313" key="5">
    <source>
        <dbReference type="Proteomes" id="UP000001542"/>
    </source>
</evidence>
<reference evidence="4" key="2">
    <citation type="journal article" date="2007" name="Science">
        <title>Draft genome sequence of the sexually transmitted pathogen Trichomonas vaginalis.</title>
        <authorList>
            <person name="Carlton J.M."/>
            <person name="Hirt R.P."/>
            <person name="Silva J.C."/>
            <person name="Delcher A.L."/>
            <person name="Schatz M."/>
            <person name="Zhao Q."/>
            <person name="Wortman J.R."/>
            <person name="Bidwell S.L."/>
            <person name="Alsmark U.C.M."/>
            <person name="Besteiro S."/>
            <person name="Sicheritz-Ponten T."/>
            <person name="Noel C.J."/>
            <person name="Dacks J.B."/>
            <person name="Foster P.G."/>
            <person name="Simillion C."/>
            <person name="Van de Peer Y."/>
            <person name="Miranda-Saavedra D."/>
            <person name="Barton G.J."/>
            <person name="Westrop G.D."/>
            <person name="Mueller S."/>
            <person name="Dessi D."/>
            <person name="Fiori P.L."/>
            <person name="Ren Q."/>
            <person name="Paulsen I."/>
            <person name="Zhang H."/>
            <person name="Bastida-Corcuera F.D."/>
            <person name="Simoes-Barbosa A."/>
            <person name="Brown M.T."/>
            <person name="Hayes R.D."/>
            <person name="Mukherjee M."/>
            <person name="Okumura C.Y."/>
            <person name="Schneider R."/>
            <person name="Smith A.J."/>
            <person name="Vanacova S."/>
            <person name="Villalvazo M."/>
            <person name="Haas B.J."/>
            <person name="Pertea M."/>
            <person name="Feldblyum T.V."/>
            <person name="Utterback T.R."/>
            <person name="Shu C.L."/>
            <person name="Osoegawa K."/>
            <person name="de Jong P.J."/>
            <person name="Hrdy I."/>
            <person name="Horvathova L."/>
            <person name="Zubacova Z."/>
            <person name="Dolezal P."/>
            <person name="Malik S.B."/>
            <person name="Logsdon J.M. Jr."/>
            <person name="Henze K."/>
            <person name="Gupta A."/>
            <person name="Wang C.C."/>
            <person name="Dunne R.L."/>
            <person name="Upcroft J.A."/>
            <person name="Upcroft P."/>
            <person name="White O."/>
            <person name="Salzberg S.L."/>
            <person name="Tang P."/>
            <person name="Chiu C.-H."/>
            <person name="Lee Y.-S."/>
            <person name="Embley T.M."/>
            <person name="Coombs G.H."/>
            <person name="Mottram J.C."/>
            <person name="Tachezy J."/>
            <person name="Fraser-Liggett C.M."/>
            <person name="Johnson P.J."/>
        </authorList>
    </citation>
    <scope>NUCLEOTIDE SEQUENCE [LARGE SCALE GENOMIC DNA]</scope>
    <source>
        <strain evidence="4">G3</strain>
    </source>
</reference>
<dbReference type="GO" id="GO:0043022">
    <property type="term" value="F:ribosome binding"/>
    <property type="evidence" value="ECO:0000318"/>
    <property type="project" value="GO_Central"/>
</dbReference>
<dbReference type="Gene3D" id="3.30.40.10">
    <property type="entry name" value="Zinc/RING finger domain, C3HC4 (zinc finger)"/>
    <property type="match status" value="1"/>
</dbReference>
<dbReference type="STRING" id="5722.A2FT61"/>
<keyword evidence="5" id="KW-1185">Reference proteome</keyword>
<organism evidence="4 5">
    <name type="scientific">Trichomonas vaginalis (strain ATCC PRA-98 / G3)</name>
    <dbReference type="NCBI Taxonomy" id="412133"/>
    <lineage>
        <taxon>Eukaryota</taxon>
        <taxon>Metamonada</taxon>
        <taxon>Parabasalia</taxon>
        <taxon>Trichomonadida</taxon>
        <taxon>Trichomonadidae</taxon>
        <taxon>Trichomonas</taxon>
    </lineage>
</organism>
<dbReference type="EMBL" id="DS114003">
    <property type="protein sequence ID" value="EAX91902.1"/>
    <property type="molecule type" value="Genomic_DNA"/>
</dbReference>
<dbReference type="KEGG" id="tva:4749606"/>
<dbReference type="GO" id="GO:0072344">
    <property type="term" value="P:rescue of stalled ribosome"/>
    <property type="evidence" value="ECO:0000318"/>
    <property type="project" value="GO_Central"/>
</dbReference>
<feature type="region of interest" description="Disordered" evidence="2">
    <location>
        <begin position="350"/>
        <end position="425"/>
    </location>
</feature>
<dbReference type="eggNOG" id="KOG2231">
    <property type="taxonomic scope" value="Eukaryota"/>
</dbReference>
<dbReference type="VEuPathDB" id="TrichDB:TVAGG3_0431140"/>
<accession>A2FT61</accession>
<dbReference type="InterPro" id="IPR044288">
    <property type="entry name" value="ZNF598/HEL2"/>
</dbReference>